<protein>
    <submittedName>
        <fullName evidence="2">Uncharacterized protein</fullName>
    </submittedName>
</protein>
<evidence type="ECO:0000256" key="1">
    <source>
        <dbReference type="SAM" id="MobiDB-lite"/>
    </source>
</evidence>
<dbReference type="AlphaFoldDB" id="A0A9J5XJB1"/>
<accession>A0A9J5XJB1</accession>
<dbReference type="Proteomes" id="UP000824120">
    <property type="component" value="Chromosome 9"/>
</dbReference>
<comment type="caution">
    <text evidence="2">The sequence shown here is derived from an EMBL/GenBank/DDBJ whole genome shotgun (WGS) entry which is preliminary data.</text>
</comment>
<sequence>MDSADTHFSGKVSETLDAEHPVKVVHQNDQNHSITNSTSGDVTEGKVELGEYGEIRNVRRRLDGELDHVRGMVKKIEVREISVYNGNNKCSLVLILHRPSISCRYP</sequence>
<keyword evidence="3" id="KW-1185">Reference proteome</keyword>
<dbReference type="EMBL" id="JACXVP010000009">
    <property type="protein sequence ID" value="KAG5588395.1"/>
    <property type="molecule type" value="Genomic_DNA"/>
</dbReference>
<feature type="compositionally biased region" description="Polar residues" evidence="1">
    <location>
        <begin position="27"/>
        <end position="41"/>
    </location>
</feature>
<organism evidence="2 3">
    <name type="scientific">Solanum commersonii</name>
    <name type="common">Commerson's wild potato</name>
    <name type="synonym">Commerson's nightshade</name>
    <dbReference type="NCBI Taxonomy" id="4109"/>
    <lineage>
        <taxon>Eukaryota</taxon>
        <taxon>Viridiplantae</taxon>
        <taxon>Streptophyta</taxon>
        <taxon>Embryophyta</taxon>
        <taxon>Tracheophyta</taxon>
        <taxon>Spermatophyta</taxon>
        <taxon>Magnoliopsida</taxon>
        <taxon>eudicotyledons</taxon>
        <taxon>Gunneridae</taxon>
        <taxon>Pentapetalae</taxon>
        <taxon>asterids</taxon>
        <taxon>lamiids</taxon>
        <taxon>Solanales</taxon>
        <taxon>Solanaceae</taxon>
        <taxon>Solanoideae</taxon>
        <taxon>Solaneae</taxon>
        <taxon>Solanum</taxon>
    </lineage>
</organism>
<proteinExistence type="predicted"/>
<feature type="region of interest" description="Disordered" evidence="1">
    <location>
        <begin position="1"/>
        <end position="43"/>
    </location>
</feature>
<reference evidence="2 3" key="1">
    <citation type="submission" date="2020-09" db="EMBL/GenBank/DDBJ databases">
        <title>De no assembly of potato wild relative species, Solanum commersonii.</title>
        <authorList>
            <person name="Cho K."/>
        </authorList>
    </citation>
    <scope>NUCLEOTIDE SEQUENCE [LARGE SCALE GENOMIC DNA]</scope>
    <source>
        <strain evidence="2">LZ3.2</strain>
        <tissue evidence="2">Leaf</tissue>
    </source>
</reference>
<dbReference type="OrthoDB" id="10402350at2759"/>
<name>A0A9J5XJB1_SOLCO</name>
<evidence type="ECO:0000313" key="3">
    <source>
        <dbReference type="Proteomes" id="UP000824120"/>
    </source>
</evidence>
<evidence type="ECO:0000313" key="2">
    <source>
        <dbReference type="EMBL" id="KAG5588395.1"/>
    </source>
</evidence>
<gene>
    <name evidence="2" type="ORF">H5410_048829</name>
</gene>